<reference evidence="2" key="1">
    <citation type="submission" date="2021-06" db="EMBL/GenBank/DDBJ databases">
        <authorList>
            <person name="Kallberg Y."/>
            <person name="Tangrot J."/>
            <person name="Rosling A."/>
        </authorList>
    </citation>
    <scope>NUCLEOTIDE SEQUENCE</scope>
    <source>
        <strain evidence="2">MT106</strain>
    </source>
</reference>
<feature type="non-terminal residue" evidence="2">
    <location>
        <position position="1"/>
    </location>
</feature>
<keyword evidence="3" id="KW-1185">Reference proteome</keyword>
<feature type="region of interest" description="Disordered" evidence="1">
    <location>
        <begin position="1"/>
        <end position="27"/>
    </location>
</feature>
<organism evidence="2 3">
    <name type="scientific">Ambispora gerdemannii</name>
    <dbReference type="NCBI Taxonomy" id="144530"/>
    <lineage>
        <taxon>Eukaryota</taxon>
        <taxon>Fungi</taxon>
        <taxon>Fungi incertae sedis</taxon>
        <taxon>Mucoromycota</taxon>
        <taxon>Glomeromycotina</taxon>
        <taxon>Glomeromycetes</taxon>
        <taxon>Archaeosporales</taxon>
        <taxon>Ambisporaceae</taxon>
        <taxon>Ambispora</taxon>
    </lineage>
</organism>
<gene>
    <name evidence="2" type="ORF">AGERDE_LOCUS13453</name>
</gene>
<comment type="caution">
    <text evidence="2">The sequence shown here is derived from an EMBL/GenBank/DDBJ whole genome shotgun (WGS) entry which is preliminary data.</text>
</comment>
<name>A0A9N9HPS4_9GLOM</name>
<dbReference type="AlphaFoldDB" id="A0A9N9HPS4"/>
<evidence type="ECO:0000313" key="2">
    <source>
        <dbReference type="EMBL" id="CAG8699822.1"/>
    </source>
</evidence>
<dbReference type="EMBL" id="CAJVPL010017760">
    <property type="protein sequence ID" value="CAG8699822.1"/>
    <property type="molecule type" value="Genomic_DNA"/>
</dbReference>
<proteinExistence type="predicted"/>
<sequence>HCPRVETSENARTLTTRTPDPDKLARRRSIRYTKALPVTKVHEDAASV</sequence>
<evidence type="ECO:0000313" key="3">
    <source>
        <dbReference type="Proteomes" id="UP000789831"/>
    </source>
</evidence>
<dbReference type="Proteomes" id="UP000789831">
    <property type="component" value="Unassembled WGS sequence"/>
</dbReference>
<evidence type="ECO:0000256" key="1">
    <source>
        <dbReference type="SAM" id="MobiDB-lite"/>
    </source>
</evidence>
<accession>A0A9N9HPS4</accession>
<protein>
    <submittedName>
        <fullName evidence="2">12829_t:CDS:1</fullName>
    </submittedName>
</protein>